<feature type="chain" id="PRO_5020715031" evidence="2">
    <location>
        <begin position="29"/>
        <end position="87"/>
    </location>
</feature>
<comment type="caution">
    <text evidence="3">The sequence shown here is derived from an EMBL/GenBank/DDBJ whole genome shotgun (WGS) entry which is preliminary data.</text>
</comment>
<evidence type="ECO:0000313" key="4">
    <source>
        <dbReference type="Proteomes" id="UP000308267"/>
    </source>
</evidence>
<keyword evidence="1" id="KW-0812">Transmembrane</keyword>
<protein>
    <submittedName>
        <fullName evidence="3">Uncharacterized protein</fullName>
    </submittedName>
</protein>
<evidence type="ECO:0000256" key="1">
    <source>
        <dbReference type="SAM" id="Phobius"/>
    </source>
</evidence>
<feature type="signal peptide" evidence="2">
    <location>
        <begin position="1"/>
        <end position="28"/>
    </location>
</feature>
<evidence type="ECO:0000256" key="2">
    <source>
        <dbReference type="SAM" id="SignalP"/>
    </source>
</evidence>
<dbReference type="EMBL" id="SJOL01002511">
    <property type="protein sequence ID" value="TGZ73612.1"/>
    <property type="molecule type" value="Genomic_DNA"/>
</dbReference>
<dbReference type="Pfam" id="PF14960">
    <property type="entry name" value="ATP_synth_reg"/>
    <property type="match status" value="1"/>
</dbReference>
<gene>
    <name evidence="3" type="ORF">CRM22_001419</name>
</gene>
<dbReference type="OrthoDB" id="6128216at2759"/>
<accession>A0A4S2MAR0</accession>
<sequence length="87" mass="9815">MDQSEPWQLKPVLVVLLPLADCAGMAGGAQVPNETFTGWRYWFNTVTVRGRANIVYATYATCFISVLALRRRFKKKAALDLEKEHAN</sequence>
<evidence type="ECO:0000313" key="3">
    <source>
        <dbReference type="EMBL" id="TGZ73612.1"/>
    </source>
</evidence>
<keyword evidence="4" id="KW-1185">Reference proteome</keyword>
<organism evidence="3 4">
    <name type="scientific">Opisthorchis felineus</name>
    <dbReference type="NCBI Taxonomy" id="147828"/>
    <lineage>
        <taxon>Eukaryota</taxon>
        <taxon>Metazoa</taxon>
        <taxon>Spiralia</taxon>
        <taxon>Lophotrochozoa</taxon>
        <taxon>Platyhelminthes</taxon>
        <taxon>Trematoda</taxon>
        <taxon>Digenea</taxon>
        <taxon>Opisthorchiida</taxon>
        <taxon>Opisthorchiata</taxon>
        <taxon>Opisthorchiidae</taxon>
        <taxon>Opisthorchis</taxon>
    </lineage>
</organism>
<dbReference type="Proteomes" id="UP000308267">
    <property type="component" value="Unassembled WGS sequence"/>
</dbReference>
<keyword evidence="1" id="KW-0472">Membrane</keyword>
<keyword evidence="2" id="KW-0732">Signal</keyword>
<dbReference type="InterPro" id="IPR009125">
    <property type="entry name" value="ATPMK"/>
</dbReference>
<name>A0A4S2MAR0_OPIFE</name>
<keyword evidence="1" id="KW-1133">Transmembrane helix</keyword>
<proteinExistence type="predicted"/>
<dbReference type="AlphaFoldDB" id="A0A4S2MAR0"/>
<feature type="transmembrane region" description="Helical" evidence="1">
    <location>
        <begin position="52"/>
        <end position="69"/>
    </location>
</feature>
<reference evidence="3 4" key="1">
    <citation type="journal article" date="2019" name="BMC Genomics">
        <title>New insights from Opisthorchis felineus genome: update on genomics of the epidemiologically important liver flukes.</title>
        <authorList>
            <person name="Ershov N.I."/>
            <person name="Mordvinov V.A."/>
            <person name="Prokhortchouk E.B."/>
            <person name="Pakharukova M.Y."/>
            <person name="Gunbin K.V."/>
            <person name="Ustyantsev K."/>
            <person name="Genaev M.A."/>
            <person name="Blinov A.G."/>
            <person name="Mazur A."/>
            <person name="Boulygina E."/>
            <person name="Tsygankova S."/>
            <person name="Khrameeva E."/>
            <person name="Chekanov N."/>
            <person name="Fan G."/>
            <person name="Xiao A."/>
            <person name="Zhang H."/>
            <person name="Xu X."/>
            <person name="Yang H."/>
            <person name="Solovyev V."/>
            <person name="Lee S.M."/>
            <person name="Liu X."/>
            <person name="Afonnikov D.A."/>
            <person name="Skryabin K.G."/>
        </authorList>
    </citation>
    <scope>NUCLEOTIDE SEQUENCE [LARGE SCALE GENOMIC DNA]</scope>
    <source>
        <strain evidence="3">AK-0245</strain>
        <tissue evidence="3">Whole organism</tissue>
    </source>
</reference>